<evidence type="ECO:0000313" key="2">
    <source>
        <dbReference type="WBParaSite" id="nRc.2.0.1.t00912-RA"/>
    </source>
</evidence>
<sequence>MYPKTLEKCNSNVINVKRKVLFVVQNNLPISKSSDIHDMPEFFGDISECRVIQHAHHSAFSTYAFIDSMNEAFFQQHIALLRHQKFLTLHIDESTDITEQ</sequence>
<dbReference type="AlphaFoldDB" id="A0A915HFV5"/>
<name>A0A915HFV5_ROMCU</name>
<proteinExistence type="predicted"/>
<reference evidence="2" key="1">
    <citation type="submission" date="2022-11" db="UniProtKB">
        <authorList>
            <consortium name="WormBaseParasite"/>
        </authorList>
    </citation>
    <scope>IDENTIFICATION</scope>
</reference>
<dbReference type="Proteomes" id="UP000887565">
    <property type="component" value="Unplaced"/>
</dbReference>
<accession>A0A915HFV5</accession>
<protein>
    <submittedName>
        <fullName evidence="2">Uncharacterized protein</fullName>
    </submittedName>
</protein>
<evidence type="ECO:0000313" key="1">
    <source>
        <dbReference type="Proteomes" id="UP000887565"/>
    </source>
</evidence>
<organism evidence="1 2">
    <name type="scientific">Romanomermis culicivorax</name>
    <name type="common">Nematode worm</name>
    <dbReference type="NCBI Taxonomy" id="13658"/>
    <lineage>
        <taxon>Eukaryota</taxon>
        <taxon>Metazoa</taxon>
        <taxon>Ecdysozoa</taxon>
        <taxon>Nematoda</taxon>
        <taxon>Enoplea</taxon>
        <taxon>Dorylaimia</taxon>
        <taxon>Mermithida</taxon>
        <taxon>Mermithoidea</taxon>
        <taxon>Mermithidae</taxon>
        <taxon>Romanomermis</taxon>
    </lineage>
</organism>
<dbReference type="WBParaSite" id="nRc.2.0.1.t00912-RA">
    <property type="protein sequence ID" value="nRc.2.0.1.t00912-RA"/>
    <property type="gene ID" value="nRc.2.0.1.g00912"/>
</dbReference>
<keyword evidence="1" id="KW-1185">Reference proteome</keyword>